<dbReference type="Pfam" id="PF07728">
    <property type="entry name" value="AAA_5"/>
    <property type="match status" value="7"/>
</dbReference>
<comment type="subcellular location">
    <subcellularLocation>
        <location evidence="1">Nucleus</location>
        <location evidence="1">Nucleolus</location>
    </subcellularLocation>
    <subcellularLocation>
        <location evidence="2">Nucleus</location>
        <location evidence="2">Nucleoplasm</location>
    </subcellularLocation>
</comment>
<dbReference type="PROSITE" id="PS50234">
    <property type="entry name" value="VWFA"/>
    <property type="match status" value="1"/>
</dbReference>
<dbReference type="GO" id="GO:0000055">
    <property type="term" value="P:ribosomal large subunit export from nucleus"/>
    <property type="evidence" value="ECO:0007669"/>
    <property type="project" value="TreeGrafter"/>
</dbReference>
<dbReference type="PANTHER" id="PTHR48103">
    <property type="entry name" value="MIDASIN-RELATED"/>
    <property type="match status" value="1"/>
</dbReference>
<dbReference type="FunFam" id="3.40.50.300:FF:000142">
    <property type="entry name" value="Midasin"/>
    <property type="match status" value="2"/>
</dbReference>
<keyword evidence="7" id="KW-0143">Chaperone</keyword>
<keyword evidence="6" id="KW-0067">ATP-binding</keyword>
<dbReference type="InterPro" id="IPR003593">
    <property type="entry name" value="AAA+_ATPase"/>
</dbReference>
<dbReference type="CDD" id="cd00009">
    <property type="entry name" value="AAA"/>
    <property type="match status" value="2"/>
</dbReference>
<feature type="non-terminal residue" evidence="11">
    <location>
        <position position="4812"/>
    </location>
</feature>
<feature type="compositionally biased region" description="Polar residues" evidence="9">
    <location>
        <begin position="4280"/>
        <end position="4296"/>
    </location>
</feature>
<dbReference type="GO" id="GO:0016887">
    <property type="term" value="F:ATP hydrolysis activity"/>
    <property type="evidence" value="ECO:0007669"/>
    <property type="project" value="InterPro"/>
</dbReference>
<feature type="compositionally biased region" description="Polar residues" evidence="9">
    <location>
        <begin position="4243"/>
        <end position="4256"/>
    </location>
</feature>
<feature type="compositionally biased region" description="Basic and acidic residues" evidence="9">
    <location>
        <begin position="4127"/>
        <end position="4139"/>
    </location>
</feature>
<dbReference type="GO" id="GO:0000027">
    <property type="term" value="P:ribosomal large subunit assembly"/>
    <property type="evidence" value="ECO:0007669"/>
    <property type="project" value="InterPro"/>
</dbReference>
<dbReference type="InterPro" id="IPR002035">
    <property type="entry name" value="VWF_A"/>
</dbReference>
<comment type="caution">
    <text evidence="11">The sequence shown here is derived from an EMBL/GenBank/DDBJ whole genome shotgun (WGS) entry which is preliminary data.</text>
</comment>
<dbReference type="GO" id="GO:0005524">
    <property type="term" value="F:ATP binding"/>
    <property type="evidence" value="ECO:0007669"/>
    <property type="project" value="UniProtKB-KW"/>
</dbReference>
<dbReference type="Pfam" id="PF13519">
    <property type="entry name" value="VWA_2"/>
    <property type="match status" value="1"/>
</dbReference>
<dbReference type="InterPro" id="IPR041190">
    <property type="entry name" value="Midasin_AAA_lid_5"/>
</dbReference>
<dbReference type="Gene3D" id="3.40.50.410">
    <property type="entry name" value="von Willebrand factor, type A domain"/>
    <property type="match status" value="1"/>
</dbReference>
<comment type="similarity">
    <text evidence="3">Belongs to the midasin family.</text>
</comment>
<feature type="compositionally biased region" description="Acidic residues" evidence="9">
    <location>
        <begin position="4198"/>
        <end position="4233"/>
    </location>
</feature>
<protein>
    <recommendedName>
        <fullName evidence="4">Midasin</fullName>
    </recommendedName>
</protein>
<keyword evidence="8" id="KW-0539">Nucleus</keyword>
<sequence>MEKMESSQQHAEVDADEKLKQYVENCVEDVAKLEIQMTCMKELIPVVQDARFFARRLIEKISDKEFHKPEMESEIVELIWLLFNYDTEYCVHKFDRFNLVKFLPKHKHHVIQFFAIAALRIAGIFDKFSEDLYPDFRWSDVDFRIIQYYFKGSRLSETLKFLTLQPTLAIKQFLNESPLKKLRGVECKCGVESRNLDIFNNDQYYMQMANAIYEEKVLVVYGPGGCGKSWLLRSFVHSVKRCRDLVVLQLSEQMDVKACFGGYVCTEMPGEFCWQLGAIGEAARMGKWLLLEDVDCSPVELLHQLGAMIENRQLLVDNLNGKFELHSNFRLIFTSSADYENLQRKIGVLHKYCHFLEMKQANFAELASAFFEDKTKNEMMNLIFSNLLTLPLDAKVSPVTLRSLLKMRRRLESNAVDALTEAKLKDCFLDLDDCFLASIQSKAVRSSVRSELAEKFGPNIVKYAKTRRPLVQLKSDGINIGRVYLKKHTEHMKWKYEFFYTNQACNLLEKLARAVSLSEPFLLVGETGCGKTAAVQFLAERLGVELTIINMSQQSEITDLIGGFRPCGPEFFFNDLLKRFNGLKLPPNIESERLAESINQDFQKKEWKNVVCKMEWAVRFIVEKCQPSDSSLREFLDYLRKLVTSADKMKHIAPFRYGALAKAVELGKWLLIDEINMASPELLNALHFLLDCRAGDQVLLDPSQKEMITVHENFRLIACMNPATDVGKRELNPGLRSRFTEVFVDELDSLEDLRMLTRAYLDKNQRCSVTVNAVESLVKFFVQIKSISSSLSSGFQSAGPCYTLRTYCRALMDASENRFHYTWRSLYEAFCLSFLTELDASSYETVKKMIFEYTVRKCSSIPDLKSLLSRCSVISDSRCVEICGYKLVRGSAEVNVDPSYVLTDTVKRNLEDLCRVVSSRKFPVLLQGETSVGKTSLINYLANCTGNVCMRINNHQNTDIQDYVGNYVNDASGQLVFVEGPLVKAMRNGYWIILDELNLADSDVLESLNRVLDDNRELFIMETQKVVRAHRNFQIFATQNPPGLYGGRKSLSRAFRNRFVQMNFGELPYNEIETILQMRCGLPLSYASKMVAVMKELQANRSSCSMFAGREGYITLRDLFRWGDRFKNVSAQQNDYTQYLAEQGYFILAGRCRRSEDEKVVIENLETCFKVKIDLDRLFHIDSPYFPLGLLDIRNNVEEFKHICWTKSIVRSAVLLGQALQFNEPTLLVGDTGCAKTTLCQMFAKANNRSMNTVNCHMSTEAADFVGRLVPAPLESQESMSMFFYWLDGPLVRSMNKGEYFLIDEISLAEDAVIERLNSVLEPERTLTVYERIGCTQPMTVRSAPGFNVLATMNPGGDYGKRELSRALRNRFTEIWCKTTSFQASEEQEDMVELLSQNLPVEDDLLRNALAKCMLDFLRQIDSRMPKEFSMRDVIAWLQFIKANVEMLDVTLSIVHGALATVIDSFGAKGAAVSVEERKKFGDDVFEHLLKSLESQLGRVNRSKLLNAHVTNHEDHLQIGCFTVAKGDKQCSTETTTIGVSGMRTYDFFRLARALSVQRPILIQGSPGVGKSTLVMEFAALTGHEIIRINLSEQTDLCDLFGSEFPMMNDKSRQMFTWLDGPLLAAVKKGHWVLLDEMNLASQTVLEGLNACFDHRGEITIPELGKTFPVGRTATRFFACQNPYNQGGNRKALPRSFVSRFTVIHLNNLTETDELEIMRHKFTNIEGHVLKNMVTFNSKLNVMVRQQGFESFASGNAEFNLRDLIRWGKLISVTGLPYEKLFYTVYAVRMRDYEERLKVMQLFVETTKTNFQKETLDTFVITNNKLYFGDAVLDRREAYVYLGNVTCDAVMPPMSLASYYKYLMHCIQGNMLAILVGKSMVGKTMLVKTLSLLCRQKLTVLNLTPETDASELLGTYEQETTNRKWLLYFVRRMKAACENLALETYVYGCFYAFEKLLSLLLELDDVQKLNLNHCKAMLEELQTIGNVFVAFSSLKAKFNDSVCDLQRIFCRCTSESDSVRFVWVESPLLVALREGHWLLVENVNLCNPAVLDRLNSLFEPSGQLSVAERGLFKNQLSIYKPHDQFRAIFTMDPKYGEISRSMRNRAIEIYIPENDGWHNLHESENGRLVKLFSTNNVFTDTKDNLMNNHGWYDEKNVMYVSVCINFQSFISNGKIGDCELISYSIPVNILSAFPKAFALGRDLHFIRQVHAEVKQNELDSSVMQVVLRHYCCTSTTGDSAYRLPYMKKFFKECNTWLSGAKLNNLQSLMQKLPRMMLNSIERHSPLEIVHIMHFGATDLRWYFMSWFERLCESSVVFEDISSILNKILFIIEYFWIYDVYLCKVDSKILHELENEFENGEFSTHHNMNIFTWLSEFMRCILSNYRNILSRRVIFPDSLWMTASRSLMLLAVLCEKLRDMDIVQVKSSLLLLWHLCIDLRLTLFEVMNNTGLLYGLKGLSSWKKLNPMRKNHAFILNFFDLLFNSLQLSRCLYKAESALAICELKRQMVCMKLLAKLKLVNSEKLMANIEIFHNNAHLPYDKLNPVDIKQLLTLSEVELENVGSSFQKLFMLICFVESAEEFYGKFHACCSVGCKNHPQISLDDFPIDTAYDWLSFASTLIGEFRCSSPFRLALDYKEELKNYLNDMLQLENSKQFKSLLNIGNIRSMRSKADEAMSFLWNCGSSLEMMPKLAATVLHETVLTLSMKFLNAHSGMMWQKVDSLPYKTAMKTIKRTVTSYSDDTALCPFGLYNICLSAGEAMFTIYSLVVFYSKDPLKIACSRREAIDLQIAYVKKELKMFDKRFHMYWGSDLSGESSVHPRVDSLRKLSTELNKERRPFEKYCDFPKEREGILQKLRTIFENALEKRNLIAKIFSDLKKISIKHGKMIGKQDTVRELLDSLCLYKAMMETTMRQLRDFLDLAPDLVLHMQTSIQVIFLACEGLLHELDCFLKRSQYTNKPAPKSEIANMCSWVKSSLPFPSKSALVFWENANADKFDPAQFFIDNPVRLERRAKAVRVLMRAWRDERSDFQTHRDISWFKVDRVGVEVESSSSSSDGHEAEEKRMVYLFEPWRNADDADDHLLKRKKCIVDAMRAVVLRHGGDDLFGDGPMWDRLRGCLGESESDCFQLENILLMIDHYYKKDDCRQSGERFFNAIYGEITYEEAVMVDDATNSFKTAIHNLTLKHPENVVLENILKSVENLQNCPYNSTVSTVQLAIGEILRKAVDWNVYVQSEMDEFKVVCAELQKLYVHFSARQFRLWENLLEQTEIDASCNGVEHSMHVVDSLIRTSNYSVELGVVEILSLIKNVGIGCFVDFIKALRVQIETVENMPHDTRHHLLTLVDFFAKYELKVKEQIEIVKAPFRKEISNVMLLFHYKKADWWRAQLDILSLKRQLVAVVKKYKDCLCQSIGSLITTPLCSKISCMEIEASENGSNSVDKILPKNWFSLDEFQDAGIQSDQLDDCRSFCNNINSIGNYYSKHWKKISDSLCTNVTELNDFLLQLKTPFQEELADKTNCSSSTAASEEKLFKFALQQRQQTAWKLVKILKKQGFLTRLQTEPVVIAKTLKEVPSALSSKNFDSEAIYSKTQTLIDQFWICFSHMLNCFAMLETSTNDQVNISLLKTLKGLTSGMVDRLICRVGTLAGRVTVLQKWQQYKRMLELIQEGRVCGLVDDDNNGGATLAKVKKLLQETTILVPFLENLCDASSSTVRLWSACAEWEKSRLDAPELLRFQELNVSKPTAPEIACADRSFQSAARLEQLNVSIMESIQFMRKVKKSYPPISGIPFLACEDFNKLHDLLFHIFGSVSDEIGEILQKSRCQFDGTVSFHGRHLDRAWQALQRRREIFNSITSSTCADVEKISCTEFVDFDSLIKELLTVKFQFQTREKSSVNAGLLHKDVADLDRLCSRYSSWLTKAGKVICCAFFGDQQLKRQARSCALIYTKLVDLISFFYENCLENTLIMCDMCVIFFQLCAVLYEKGFVVPPSNAEPQEGEVKNQQFEDAGMGIGEGARDVSEQIEFEHQVEGLAGEEDRASDTQASMEDVECPIEMEDNFDGNLENLPNSNKNDEDDDTDEDENDRDQDLKIDMEMDNVSDEEAERQFDPDPLEEDNKTRPENFDSTMEGANKVDDNQLVAKEEQEAEFEDSGDQNMDNKCEEDDERIYEVPELNANASDNDEQGEKEQGKEEDDEATRQDSTDADDDDEQLMSDNDLTEQDDQREEEDGDGGEENVEENFMAMEQKLFTQGGAQQSQFGTGAQVGVDDEQQLNAEMDAGCMETDLQSRTADIQQRNSAVSSLPDRSEMGSSVPNRSGRHNLPTADVQTFAEPFLKRRKIEPAECEQRTVGDLSKNTLTNPAVALENSSSAIERSEADEGHEQANAFAHAADLDDDAMQIVDSADLNTALNKAELPDNEEMDFQSADDGDKEEEADVVHDRIMTDGNAIIPQISAEIVHDDKIDDPIDQEEQNLDAEHNPTDEQQNNAASSFHTDRTFFHCQTDDNNISDVKNAILPVAVVDSFATTDSWNGSVDQWKALVQESRLQAVELCESLRCLLEPTVASRLQGDYRTGKRLNMRKIIPYIASGFRKDKIWLRRTRKTKRDYQVVLAIDNSHSMQLNNVKTMALQSLAMLNEAFHVMEVGHVGVCKFGTEPILLQPLTRTFDVHYGAKIIEQLNCNEQQTDIFKLLQCAASLFISQPASSDRTDSGMPTKLMIILSDGRNVYNVGEQALKDAVRSVFSAGIFVIYIIVDNSSNANSVSNHKMIIVKPDGKVEFASYIDRFCFPFHITLNRCDDLPKVISEALKQWIELVSEY</sequence>
<dbReference type="EMBL" id="JYDJ01000003">
    <property type="protein sequence ID" value="KRX50845.1"/>
    <property type="molecule type" value="Genomic_DNA"/>
</dbReference>
<dbReference type="Gene3D" id="3.40.50.300">
    <property type="entry name" value="P-loop containing nucleotide triphosphate hydrolases"/>
    <property type="match status" value="6"/>
</dbReference>
<evidence type="ECO:0000256" key="3">
    <source>
        <dbReference type="ARBA" id="ARBA00007188"/>
    </source>
</evidence>
<evidence type="ECO:0000259" key="10">
    <source>
        <dbReference type="PROSITE" id="PS50234"/>
    </source>
</evidence>
<evidence type="ECO:0000256" key="9">
    <source>
        <dbReference type="SAM" id="MobiDB-lite"/>
    </source>
</evidence>
<feature type="compositionally biased region" description="Basic and acidic residues" evidence="9">
    <location>
        <begin position="4100"/>
        <end position="4118"/>
    </location>
</feature>
<evidence type="ECO:0000313" key="12">
    <source>
        <dbReference type="Proteomes" id="UP000055048"/>
    </source>
</evidence>
<evidence type="ECO:0000256" key="2">
    <source>
        <dbReference type="ARBA" id="ARBA00004642"/>
    </source>
</evidence>
<dbReference type="OrthoDB" id="422220at2759"/>
<organism evidence="11 12">
    <name type="scientific">Trichinella murrelli</name>
    <dbReference type="NCBI Taxonomy" id="144512"/>
    <lineage>
        <taxon>Eukaryota</taxon>
        <taxon>Metazoa</taxon>
        <taxon>Ecdysozoa</taxon>
        <taxon>Nematoda</taxon>
        <taxon>Enoplea</taxon>
        <taxon>Dorylaimia</taxon>
        <taxon>Trichinellida</taxon>
        <taxon>Trichinellidae</taxon>
        <taxon>Trichinella</taxon>
    </lineage>
</organism>
<feature type="compositionally biased region" description="Acidic residues" evidence="9">
    <location>
        <begin position="4090"/>
        <end position="4099"/>
    </location>
</feature>
<evidence type="ECO:0000256" key="8">
    <source>
        <dbReference type="ARBA" id="ARBA00023242"/>
    </source>
</evidence>
<dbReference type="SMART" id="SM00382">
    <property type="entry name" value="AAA"/>
    <property type="match status" value="5"/>
</dbReference>
<keyword evidence="5" id="KW-0547">Nucleotide-binding</keyword>
<feature type="compositionally biased region" description="Acidic residues" evidence="9">
    <location>
        <begin position="4069"/>
        <end position="4081"/>
    </location>
</feature>
<feature type="domain" description="VWFA" evidence="10">
    <location>
        <begin position="4603"/>
        <end position="4802"/>
    </location>
</feature>
<evidence type="ECO:0000256" key="7">
    <source>
        <dbReference type="ARBA" id="ARBA00023186"/>
    </source>
</evidence>
<dbReference type="InterPro" id="IPR036465">
    <property type="entry name" value="vWFA_dom_sf"/>
</dbReference>
<dbReference type="FunFam" id="3.40.50.300:FF:001384">
    <property type="entry name" value="Midasin"/>
    <property type="match status" value="1"/>
</dbReference>
<dbReference type="InterPro" id="IPR012099">
    <property type="entry name" value="Midasin"/>
</dbReference>
<dbReference type="SUPFAM" id="SSF52540">
    <property type="entry name" value="P-loop containing nucleoside triphosphate hydrolases"/>
    <property type="match status" value="6"/>
</dbReference>
<dbReference type="InterPro" id="IPR027417">
    <property type="entry name" value="P-loop_NTPase"/>
</dbReference>
<gene>
    <name evidence="11" type="primary">MDN1</name>
    <name evidence="11" type="ORF">T05_7451</name>
</gene>
<evidence type="ECO:0000256" key="4">
    <source>
        <dbReference type="ARBA" id="ARBA00017143"/>
    </source>
</evidence>
<dbReference type="InterPro" id="IPR040848">
    <property type="entry name" value="AAA_lid_7"/>
</dbReference>
<dbReference type="GO" id="GO:0030687">
    <property type="term" value="C:preribosome, large subunit precursor"/>
    <property type="evidence" value="ECO:0007669"/>
    <property type="project" value="TreeGrafter"/>
</dbReference>
<evidence type="ECO:0000256" key="1">
    <source>
        <dbReference type="ARBA" id="ARBA00004604"/>
    </source>
</evidence>
<dbReference type="Pfam" id="PF17867">
    <property type="entry name" value="AAA_lid_7"/>
    <property type="match status" value="3"/>
</dbReference>
<dbReference type="GO" id="GO:0005730">
    <property type="term" value="C:nucleolus"/>
    <property type="evidence" value="ECO:0007669"/>
    <property type="project" value="UniProtKB-SubCell"/>
</dbReference>
<dbReference type="PANTHER" id="PTHR48103:SF2">
    <property type="entry name" value="MIDASIN"/>
    <property type="match status" value="1"/>
</dbReference>
<dbReference type="InterPro" id="IPR011704">
    <property type="entry name" value="ATPase_dyneun-rel_AAA"/>
</dbReference>
<feature type="region of interest" description="Disordered" evidence="9">
    <location>
        <begin position="4053"/>
        <end position="4325"/>
    </location>
</feature>
<keyword evidence="12" id="KW-1185">Reference proteome</keyword>
<accession>A0A0V0UIQ3</accession>
<dbReference type="PIRSF" id="PIRSF010340">
    <property type="entry name" value="Midasin"/>
    <property type="match status" value="1"/>
</dbReference>
<name>A0A0V0UIQ3_9BILA</name>
<evidence type="ECO:0000256" key="6">
    <source>
        <dbReference type="ARBA" id="ARBA00022840"/>
    </source>
</evidence>
<evidence type="ECO:0000313" key="11">
    <source>
        <dbReference type="EMBL" id="KRX50845.1"/>
    </source>
</evidence>
<dbReference type="GO" id="GO:0005654">
    <property type="term" value="C:nucleoplasm"/>
    <property type="evidence" value="ECO:0007669"/>
    <property type="project" value="UniProtKB-SubCell"/>
</dbReference>
<proteinExistence type="inferred from homology"/>
<dbReference type="STRING" id="144512.A0A0V0UIQ3"/>
<reference evidence="11 12" key="1">
    <citation type="submission" date="2015-01" db="EMBL/GenBank/DDBJ databases">
        <title>Evolution of Trichinella species and genotypes.</title>
        <authorList>
            <person name="Korhonen P.K."/>
            <person name="Edoardo P."/>
            <person name="Giuseppe L.R."/>
            <person name="Gasser R.B."/>
        </authorList>
    </citation>
    <scope>NUCLEOTIDE SEQUENCE [LARGE SCALE GENOMIC DNA]</scope>
    <source>
        <strain evidence="11">ISS417</strain>
    </source>
</reference>
<evidence type="ECO:0000256" key="5">
    <source>
        <dbReference type="ARBA" id="ARBA00022741"/>
    </source>
</evidence>
<dbReference type="SUPFAM" id="SSF53300">
    <property type="entry name" value="vWA-like"/>
    <property type="match status" value="1"/>
</dbReference>
<dbReference type="Proteomes" id="UP000055048">
    <property type="component" value="Unassembled WGS sequence"/>
</dbReference>
<dbReference type="Pfam" id="PF17865">
    <property type="entry name" value="AAA_lid_5"/>
    <property type="match status" value="1"/>
</dbReference>